<dbReference type="CDD" id="cd12176">
    <property type="entry name" value="PGDH_3"/>
    <property type="match status" value="1"/>
</dbReference>
<feature type="domain" description="ACT" evidence="8">
    <location>
        <begin position="393"/>
        <end position="464"/>
    </location>
</feature>
<dbReference type="PROSITE" id="PS00065">
    <property type="entry name" value="D_2_HYDROXYACID_DH_1"/>
    <property type="match status" value="1"/>
</dbReference>
<dbReference type="GO" id="GO:0047545">
    <property type="term" value="F:(S)-2-hydroxyglutarate dehydrogenase activity"/>
    <property type="evidence" value="ECO:0007669"/>
    <property type="project" value="UniProtKB-ARBA"/>
</dbReference>
<dbReference type="PROSITE" id="PS00670">
    <property type="entry name" value="D_2_HYDROXYACID_DH_2"/>
    <property type="match status" value="1"/>
</dbReference>
<dbReference type="SUPFAM" id="SSF51735">
    <property type="entry name" value="NAD(P)-binding Rossmann-fold domains"/>
    <property type="match status" value="1"/>
</dbReference>
<proteinExistence type="inferred from homology"/>
<dbReference type="GO" id="GO:0006564">
    <property type="term" value="P:L-serine biosynthetic process"/>
    <property type="evidence" value="ECO:0007669"/>
    <property type="project" value="UniProtKB-ARBA"/>
</dbReference>
<dbReference type="FunFam" id="3.40.50.720:FF:000041">
    <property type="entry name" value="D-3-phosphoglycerate dehydrogenase"/>
    <property type="match status" value="1"/>
</dbReference>
<evidence type="ECO:0000313" key="10">
    <source>
        <dbReference type="Proteomes" id="UP000244722"/>
    </source>
</evidence>
<dbReference type="InterPro" id="IPR006139">
    <property type="entry name" value="D-isomer_2_OHA_DH_cat_dom"/>
</dbReference>
<keyword evidence="5" id="KW-0520">NAD</keyword>
<gene>
    <name evidence="9" type="ORF">B9Z19DRAFT_1165750</name>
</gene>
<dbReference type="InterPro" id="IPR006140">
    <property type="entry name" value="D-isomer_DH_NAD-bd"/>
</dbReference>
<evidence type="ECO:0000256" key="4">
    <source>
        <dbReference type="ARBA" id="ARBA00023002"/>
    </source>
</evidence>
<dbReference type="InterPro" id="IPR036291">
    <property type="entry name" value="NAD(P)-bd_dom_sf"/>
</dbReference>
<evidence type="ECO:0000256" key="2">
    <source>
        <dbReference type="ARBA" id="ARBA00005854"/>
    </source>
</evidence>
<evidence type="ECO:0000256" key="1">
    <source>
        <dbReference type="ARBA" id="ARBA00005216"/>
    </source>
</evidence>
<protein>
    <recommendedName>
        <fullName evidence="3">phosphoglycerate dehydrogenase</fullName>
        <ecNumber evidence="3">1.1.1.95</ecNumber>
    </recommendedName>
</protein>
<dbReference type="UniPathway" id="UPA00135">
    <property type="reaction ID" value="UER00196"/>
</dbReference>
<dbReference type="NCBIfam" id="NF008759">
    <property type="entry name" value="PRK11790.1"/>
    <property type="match status" value="1"/>
</dbReference>
<comment type="catalytic activity">
    <reaction evidence="6">
        <text>(2R)-3-phosphoglycerate + NAD(+) = 3-phosphooxypyruvate + NADH + H(+)</text>
        <dbReference type="Rhea" id="RHEA:12641"/>
        <dbReference type="ChEBI" id="CHEBI:15378"/>
        <dbReference type="ChEBI" id="CHEBI:18110"/>
        <dbReference type="ChEBI" id="CHEBI:57540"/>
        <dbReference type="ChEBI" id="CHEBI:57945"/>
        <dbReference type="ChEBI" id="CHEBI:58272"/>
        <dbReference type="EC" id="1.1.1.95"/>
    </reaction>
</comment>
<keyword evidence="4 7" id="KW-0560">Oxidoreductase</keyword>
<dbReference type="Gene3D" id="3.30.70.260">
    <property type="match status" value="1"/>
</dbReference>
<keyword evidence="10" id="KW-1185">Reference proteome</keyword>
<organism evidence="9 10">
    <name type="scientific">Tuber borchii</name>
    <name type="common">White truffle</name>
    <dbReference type="NCBI Taxonomy" id="42251"/>
    <lineage>
        <taxon>Eukaryota</taxon>
        <taxon>Fungi</taxon>
        <taxon>Dikarya</taxon>
        <taxon>Ascomycota</taxon>
        <taxon>Pezizomycotina</taxon>
        <taxon>Pezizomycetes</taxon>
        <taxon>Pezizales</taxon>
        <taxon>Tuberaceae</taxon>
        <taxon>Tuber</taxon>
    </lineage>
</organism>
<evidence type="ECO:0000256" key="3">
    <source>
        <dbReference type="ARBA" id="ARBA00013143"/>
    </source>
</evidence>
<dbReference type="PROSITE" id="PS51671">
    <property type="entry name" value="ACT"/>
    <property type="match status" value="1"/>
</dbReference>
<dbReference type="InterPro" id="IPR029753">
    <property type="entry name" value="D-isomer_DH_CS"/>
</dbReference>
<comment type="pathway">
    <text evidence="1">Amino-acid biosynthesis; L-serine biosynthesis; L-serine from 3-phospho-D-glycerate: step 1/3.</text>
</comment>
<dbReference type="EMBL" id="NESQ01000431">
    <property type="protein sequence ID" value="PUU72982.1"/>
    <property type="molecule type" value="Genomic_DNA"/>
</dbReference>
<reference evidence="9 10" key="1">
    <citation type="submission" date="2017-04" db="EMBL/GenBank/DDBJ databases">
        <title>Draft genome sequence of Tuber borchii Vittad., a whitish edible truffle.</title>
        <authorList>
            <consortium name="DOE Joint Genome Institute"/>
            <person name="Murat C."/>
            <person name="Kuo A."/>
            <person name="Barry K.W."/>
            <person name="Clum A."/>
            <person name="Dockter R.B."/>
            <person name="Fauchery L."/>
            <person name="Iotti M."/>
            <person name="Kohler A."/>
            <person name="Labutti K."/>
            <person name="Lindquist E.A."/>
            <person name="Lipzen A."/>
            <person name="Ohm R.A."/>
            <person name="Wang M."/>
            <person name="Grigoriev I.V."/>
            <person name="Zambonelli A."/>
            <person name="Martin F.M."/>
        </authorList>
    </citation>
    <scope>NUCLEOTIDE SEQUENCE [LARGE SCALE GENOMIC DNA]</scope>
    <source>
        <strain evidence="9 10">Tbo3840</strain>
    </source>
</reference>
<dbReference type="SUPFAM" id="SSF55021">
    <property type="entry name" value="ACT-like"/>
    <property type="match status" value="1"/>
</dbReference>
<comment type="similarity">
    <text evidence="2 7">Belongs to the D-isomer specific 2-hydroxyacid dehydrogenase family.</text>
</comment>
<dbReference type="EC" id="1.1.1.95" evidence="3"/>
<evidence type="ECO:0000256" key="6">
    <source>
        <dbReference type="ARBA" id="ARBA00048731"/>
    </source>
</evidence>
<evidence type="ECO:0000259" key="8">
    <source>
        <dbReference type="PROSITE" id="PS51671"/>
    </source>
</evidence>
<evidence type="ECO:0000256" key="7">
    <source>
        <dbReference type="RuleBase" id="RU003719"/>
    </source>
</evidence>
<dbReference type="PANTHER" id="PTHR43761">
    <property type="entry name" value="D-ISOMER SPECIFIC 2-HYDROXYACID DEHYDROGENASE FAMILY PROTEIN (AFU_ORTHOLOGUE AFUA_1G13630)"/>
    <property type="match status" value="1"/>
</dbReference>
<dbReference type="SUPFAM" id="SSF52283">
    <property type="entry name" value="Formate/glycerate dehydrogenase catalytic domain-like"/>
    <property type="match status" value="1"/>
</dbReference>
<evidence type="ECO:0000313" key="9">
    <source>
        <dbReference type="EMBL" id="PUU72982.1"/>
    </source>
</evidence>
<name>A0A2T6ZBW2_TUBBO</name>
<dbReference type="InterPro" id="IPR002912">
    <property type="entry name" value="ACT_dom"/>
</dbReference>
<comment type="caution">
    <text evidence="9">The sequence shown here is derived from an EMBL/GenBank/DDBJ whole genome shotgun (WGS) entry which is preliminary data.</text>
</comment>
<accession>A0A2T6ZBW2</accession>
<sequence>MTIPRDIVPGSNTVVPSTPSPTAFFNAGTSPSYEANYFPAVPKKQLKPFNTGDIKILLLEDVNCTARELLQKEGYQVEFHTTSFRDIELIEKIRDVHVIGIRSKTRLTASVLDHAKNLLAIGCFCIGTNQVDLGYAAKRGITVFNSPFSNSRSVAELVIAEVIMLARRIGDKSMEMHFGTWQKASTRCCEIRGKVLGIVGYGHIGSQLSVLAESMGMSVLFYDIIPLMAIGKARQVKNLSELLVLSDFVTLHVPETQETRDLIGYAELKAMKQGSCLINASRGCSVDLQALCEAMRSGHLAGAALDVFPREPSADGPYFNEDLGRWVREIRDLPNIILTPHIGGSTKEAQEAIGTEVGGALVRYINFGCTIGAVNMPEVTLRNLAAPDESHLRVIFIHRNRPGVLRQVNDILGDHNVDMQMSDSRGDIAYMMADISKVDLAEVHALYNKLEILSCKIPNFLMSFGISLGLSH</sequence>
<dbReference type="GO" id="GO:0004617">
    <property type="term" value="F:phosphoglycerate dehydrogenase activity"/>
    <property type="evidence" value="ECO:0007669"/>
    <property type="project" value="UniProtKB-EC"/>
</dbReference>
<dbReference type="InterPro" id="IPR045865">
    <property type="entry name" value="ACT-like_dom_sf"/>
</dbReference>
<dbReference type="GO" id="GO:0051287">
    <property type="term" value="F:NAD binding"/>
    <property type="evidence" value="ECO:0007669"/>
    <property type="project" value="InterPro"/>
</dbReference>
<dbReference type="OrthoDB" id="1621027at2759"/>
<dbReference type="PANTHER" id="PTHR43761:SF1">
    <property type="entry name" value="D-ISOMER SPECIFIC 2-HYDROXYACID DEHYDROGENASE CATALYTIC DOMAIN-CONTAINING PROTEIN-RELATED"/>
    <property type="match status" value="1"/>
</dbReference>
<dbReference type="AlphaFoldDB" id="A0A2T6ZBW2"/>
<dbReference type="Pfam" id="PF02826">
    <property type="entry name" value="2-Hacid_dh_C"/>
    <property type="match status" value="1"/>
</dbReference>
<evidence type="ECO:0000256" key="5">
    <source>
        <dbReference type="ARBA" id="ARBA00023027"/>
    </source>
</evidence>
<dbReference type="InterPro" id="IPR029752">
    <property type="entry name" value="D-isomer_DH_CS1"/>
</dbReference>
<dbReference type="STRING" id="42251.A0A2T6ZBW2"/>
<dbReference type="Proteomes" id="UP000244722">
    <property type="component" value="Unassembled WGS sequence"/>
</dbReference>
<dbReference type="Gene3D" id="3.40.50.720">
    <property type="entry name" value="NAD(P)-binding Rossmann-like Domain"/>
    <property type="match status" value="2"/>
</dbReference>
<dbReference type="InterPro" id="IPR050418">
    <property type="entry name" value="D-iso_2-hydroxyacid_DH_PdxB"/>
</dbReference>
<dbReference type="Pfam" id="PF00389">
    <property type="entry name" value="2-Hacid_dh"/>
    <property type="match status" value="1"/>
</dbReference>